<evidence type="ECO:0000313" key="2">
    <source>
        <dbReference type="Proteomes" id="UP000675881"/>
    </source>
</evidence>
<organism evidence="1 2">
    <name type="scientific">Lepeophtheirus salmonis</name>
    <name type="common">Salmon louse</name>
    <name type="synonym">Caligus salmonis</name>
    <dbReference type="NCBI Taxonomy" id="72036"/>
    <lineage>
        <taxon>Eukaryota</taxon>
        <taxon>Metazoa</taxon>
        <taxon>Ecdysozoa</taxon>
        <taxon>Arthropoda</taxon>
        <taxon>Crustacea</taxon>
        <taxon>Multicrustacea</taxon>
        <taxon>Hexanauplia</taxon>
        <taxon>Copepoda</taxon>
        <taxon>Siphonostomatoida</taxon>
        <taxon>Caligidae</taxon>
        <taxon>Lepeophtheirus</taxon>
    </lineage>
</organism>
<gene>
    <name evidence="1" type="ORF">LSAA_7263</name>
</gene>
<dbReference type="CDD" id="cd02964">
    <property type="entry name" value="TryX_like_family"/>
    <property type="match status" value="1"/>
</dbReference>
<dbReference type="OrthoDB" id="6342053at2759"/>
<dbReference type="GO" id="GO:0047134">
    <property type="term" value="F:protein-disulfide reductase [NAD(P)H] activity"/>
    <property type="evidence" value="ECO:0007669"/>
    <property type="project" value="UniProtKB-EC"/>
</dbReference>
<dbReference type="AlphaFoldDB" id="A0A7R8CQV2"/>
<evidence type="ECO:0000313" key="1">
    <source>
        <dbReference type="EMBL" id="CAF2896892.1"/>
    </source>
</evidence>
<name>A0A7R8CQV2_LEPSM</name>
<proteinExistence type="predicted"/>
<dbReference type="Gene3D" id="3.40.30.10">
    <property type="entry name" value="Glutaredoxin"/>
    <property type="match status" value="1"/>
</dbReference>
<protein>
    <submittedName>
        <fullName evidence="1">NXN</fullName>
        <ecNumber evidence="1">1.8.1.8</ecNumber>
    </submittedName>
</protein>
<keyword evidence="1" id="KW-0560">Oxidoreductase</keyword>
<dbReference type="EC" id="1.8.1.8" evidence="1"/>
<dbReference type="GO" id="GO:0007600">
    <property type="term" value="P:sensory perception"/>
    <property type="evidence" value="ECO:0007669"/>
    <property type="project" value="InterPro"/>
</dbReference>
<reference evidence="1" key="1">
    <citation type="submission" date="2021-02" db="EMBL/GenBank/DDBJ databases">
        <authorList>
            <person name="Bekaert M."/>
        </authorList>
    </citation>
    <scope>NUCLEOTIDE SEQUENCE</scope>
    <source>
        <strain evidence="1">IoA-00</strain>
    </source>
</reference>
<dbReference type="Pfam" id="PF13905">
    <property type="entry name" value="Thioredoxin_8"/>
    <property type="match status" value="1"/>
</dbReference>
<dbReference type="PROSITE" id="PS51352">
    <property type="entry name" value="THIOREDOXIN_2"/>
    <property type="match status" value="1"/>
</dbReference>
<dbReference type="InterPro" id="IPR013766">
    <property type="entry name" value="Thioredoxin_domain"/>
</dbReference>
<dbReference type="InterPro" id="IPR012336">
    <property type="entry name" value="Thioredoxin-like_fold"/>
</dbReference>
<accession>A0A7R8CQV2</accession>
<dbReference type="Proteomes" id="UP000675881">
    <property type="component" value="Chromosome 3"/>
</dbReference>
<sequence length="370" mass="42372">MGVFRDEFTRQKLTERNEDPGRFTRSQWCPEGKCSKWYLIYRWSVALIFLSAILGHIMHVVSIWKGDAWKWVIFMTQQGICLLCIHWIFEAILVTQRYMREKRALFITLIYWVILHAGVADTFESDIAVAFNFFMHTVNTISVIIDFFISDRPWRILDFYYTFIFGTWYLIFSITYWALGGTGFCHLDCGSEGGTEGDVGTENCVTTCDPYIYPILDYGNKLGRMDSLGGQQLLRKDGSVVVAENALSNKEIIGFYFSAHWCPPCQAFTPILADFYSDLIKEEEPFEIIFVSSDRGPEEMKAYLKECHGDWLSVQHGAALADQLKKKYNITGIPSLIIVTKDGSLITTGGRLEVTEKGPTVFQNWLTVSK</sequence>
<dbReference type="InterPro" id="IPR029519">
    <property type="entry name" value="RdCVF2"/>
</dbReference>
<dbReference type="PANTHER" id="PTHR46762:SF1">
    <property type="entry name" value="NUCLEOREDOXIN-LIKE PROTEIN 2"/>
    <property type="match status" value="1"/>
</dbReference>
<dbReference type="Pfam" id="PF21534">
    <property type="entry name" value="Rost"/>
    <property type="match status" value="1"/>
</dbReference>
<dbReference type="InterPro" id="IPR049352">
    <property type="entry name" value="Rost"/>
</dbReference>
<dbReference type="PANTHER" id="PTHR46762">
    <property type="entry name" value="NUCLEOREDOXIN-LIKE PROTEIN 2"/>
    <property type="match status" value="1"/>
</dbReference>
<dbReference type="GO" id="GO:0045494">
    <property type="term" value="P:photoreceptor cell maintenance"/>
    <property type="evidence" value="ECO:0007669"/>
    <property type="project" value="InterPro"/>
</dbReference>
<keyword evidence="2" id="KW-1185">Reference proteome</keyword>
<dbReference type="EMBL" id="HG994582">
    <property type="protein sequence ID" value="CAF2896892.1"/>
    <property type="molecule type" value="Genomic_DNA"/>
</dbReference>
<dbReference type="SUPFAM" id="SSF52833">
    <property type="entry name" value="Thioredoxin-like"/>
    <property type="match status" value="1"/>
</dbReference>
<dbReference type="InterPro" id="IPR036249">
    <property type="entry name" value="Thioredoxin-like_sf"/>
</dbReference>